<dbReference type="Pfam" id="PF00004">
    <property type="entry name" value="AAA"/>
    <property type="match status" value="1"/>
</dbReference>
<dbReference type="GO" id="GO:0005524">
    <property type="term" value="F:ATP binding"/>
    <property type="evidence" value="ECO:0007669"/>
    <property type="project" value="InterPro"/>
</dbReference>
<evidence type="ECO:0000259" key="2">
    <source>
        <dbReference type="Pfam" id="PF00004"/>
    </source>
</evidence>
<dbReference type="GO" id="GO:0004176">
    <property type="term" value="F:ATP-dependent peptidase activity"/>
    <property type="evidence" value="ECO:0007669"/>
    <property type="project" value="InterPro"/>
</dbReference>
<reference evidence="3 4" key="1">
    <citation type="submission" date="2018-06" db="EMBL/GenBank/DDBJ databases">
        <authorList>
            <consortium name="Pathogen Informatics"/>
            <person name="Doyle S."/>
        </authorList>
    </citation>
    <scope>NUCLEOTIDE SEQUENCE [LARGE SCALE GENOMIC DNA]</scope>
    <source>
        <strain evidence="3 4">NCTC10616</strain>
    </source>
</reference>
<dbReference type="PANTHER" id="PTHR10046">
    <property type="entry name" value="ATP DEPENDENT LON PROTEASE FAMILY MEMBER"/>
    <property type="match status" value="1"/>
</dbReference>
<dbReference type="EMBL" id="UGRO01000002">
    <property type="protein sequence ID" value="SUA16586.1"/>
    <property type="molecule type" value="Genomic_DNA"/>
</dbReference>
<gene>
    <name evidence="3" type="primary">lon_1</name>
    <name evidence="3" type="ORF">NCTC10616_00226</name>
</gene>
<keyword evidence="4" id="KW-1185">Reference proteome</keyword>
<dbReference type="AlphaFoldDB" id="A0A378VIA2"/>
<dbReference type="SUPFAM" id="SSF52540">
    <property type="entry name" value="P-loop containing nucleoside triphosphate hydrolases"/>
    <property type="match status" value="1"/>
</dbReference>
<dbReference type="Gene3D" id="3.40.50.300">
    <property type="entry name" value="P-loop containing nucleotide triphosphate hydrolases"/>
    <property type="match status" value="1"/>
</dbReference>
<dbReference type="RefSeq" id="WP_115118532.1">
    <property type="nucleotide sequence ID" value="NZ_UGRO01000002.1"/>
</dbReference>
<evidence type="ECO:0000256" key="1">
    <source>
        <dbReference type="SAM" id="MobiDB-lite"/>
    </source>
</evidence>
<accession>A0A378VIA2</accession>
<dbReference type="GO" id="GO:0006508">
    <property type="term" value="P:proteolysis"/>
    <property type="evidence" value="ECO:0007669"/>
    <property type="project" value="UniProtKB-KW"/>
</dbReference>
<dbReference type="InterPro" id="IPR027065">
    <property type="entry name" value="Lon_Prtase"/>
</dbReference>
<sequence length="424" mass="47533">MAFSNDIRVDAIVATHEETQAMFAPVESNTLNHHDSDGSSRSNRRGIENQPADTFPTICLVDEEQQPSLRQLITRCGQQKEGYTHKVMLQKLMNPKKLVLFKNIEYALEKLDSLAQKMPNFKEVILDVQAQVVLQGRIGQALVCQPMILVGNPGTGKSHFVSELAVALGLPLFEKSFENVTTGAALSGTSNKWVNGAPGAVVQRMSDSDTANFLFFIDEIEKAVKDERYPSPLNVLHSLWESETARKFHDDFLELPINTAYINWIAAANSLNRIPASILSRATVYHIALPTTEQMHRMIDGFYASYRAEYRMEHCTPAKLNDEVVRALAKESPRDAKKRLGLALARAFLANSQYAEIKLHHLPLLYGNVSQTEDECVSITGCYIKEVLHHHRRVLLFQFGTELFQYKAGVQLQCLAVSHKLGNV</sequence>
<feature type="region of interest" description="Disordered" evidence="1">
    <location>
        <begin position="26"/>
        <end position="51"/>
    </location>
</feature>
<dbReference type="GO" id="GO:0030163">
    <property type="term" value="P:protein catabolic process"/>
    <property type="evidence" value="ECO:0007669"/>
    <property type="project" value="InterPro"/>
</dbReference>
<dbReference type="Proteomes" id="UP000254193">
    <property type="component" value="Unassembled WGS sequence"/>
</dbReference>
<dbReference type="EC" id="3.4.21.53" evidence="3"/>
<proteinExistence type="predicted"/>
<dbReference type="GO" id="GO:0004252">
    <property type="term" value="F:serine-type endopeptidase activity"/>
    <property type="evidence" value="ECO:0007669"/>
    <property type="project" value="UniProtKB-EC"/>
</dbReference>
<name>A0A378VIA2_NEILA</name>
<protein>
    <submittedName>
        <fullName evidence="3">ATP-dependent Lon protease</fullName>
        <ecNumber evidence="3">3.4.21.53</ecNumber>
    </submittedName>
</protein>
<evidence type="ECO:0000313" key="4">
    <source>
        <dbReference type="Proteomes" id="UP000254193"/>
    </source>
</evidence>
<keyword evidence="3" id="KW-0378">Hydrolase</keyword>
<organism evidence="3 4">
    <name type="scientific">Neisseria lactamica</name>
    <dbReference type="NCBI Taxonomy" id="486"/>
    <lineage>
        <taxon>Bacteria</taxon>
        <taxon>Pseudomonadati</taxon>
        <taxon>Pseudomonadota</taxon>
        <taxon>Betaproteobacteria</taxon>
        <taxon>Neisseriales</taxon>
        <taxon>Neisseriaceae</taxon>
        <taxon>Neisseria</taxon>
    </lineage>
</organism>
<dbReference type="InterPro" id="IPR003959">
    <property type="entry name" value="ATPase_AAA_core"/>
</dbReference>
<keyword evidence="3" id="KW-0645">Protease</keyword>
<dbReference type="GO" id="GO:0016887">
    <property type="term" value="F:ATP hydrolysis activity"/>
    <property type="evidence" value="ECO:0007669"/>
    <property type="project" value="InterPro"/>
</dbReference>
<dbReference type="InterPro" id="IPR027417">
    <property type="entry name" value="P-loop_NTPase"/>
</dbReference>
<evidence type="ECO:0000313" key="3">
    <source>
        <dbReference type="EMBL" id="SUA16586.1"/>
    </source>
</evidence>
<feature type="domain" description="ATPase AAA-type core" evidence="2">
    <location>
        <begin position="147"/>
        <end position="283"/>
    </location>
</feature>